<dbReference type="EMBL" id="JAGFNZ010000002">
    <property type="protein sequence ID" value="MBW7572460.1"/>
    <property type="molecule type" value="Genomic_DNA"/>
</dbReference>
<dbReference type="InterPro" id="IPR029058">
    <property type="entry name" value="AB_hydrolase_fold"/>
</dbReference>
<name>A0ABS7DMD2_9FIRM</name>
<dbReference type="SUPFAM" id="SSF53474">
    <property type="entry name" value="alpha/beta-Hydrolases"/>
    <property type="match status" value="1"/>
</dbReference>
<feature type="domain" description="AB hydrolase-1" evidence="1">
    <location>
        <begin position="36"/>
        <end position="245"/>
    </location>
</feature>
<keyword evidence="2" id="KW-0378">Hydrolase</keyword>
<evidence type="ECO:0000313" key="3">
    <source>
        <dbReference type="Proteomes" id="UP000719942"/>
    </source>
</evidence>
<evidence type="ECO:0000313" key="2">
    <source>
        <dbReference type="EMBL" id="MBW7572460.1"/>
    </source>
</evidence>
<proteinExistence type="predicted"/>
<comment type="caution">
    <text evidence="2">The sequence shown here is derived from an EMBL/GenBank/DDBJ whole genome shotgun (WGS) entry which is preliminary data.</text>
</comment>
<dbReference type="PANTHER" id="PTHR43798">
    <property type="entry name" value="MONOACYLGLYCEROL LIPASE"/>
    <property type="match status" value="1"/>
</dbReference>
<dbReference type="InterPro" id="IPR050266">
    <property type="entry name" value="AB_hydrolase_sf"/>
</dbReference>
<protein>
    <submittedName>
        <fullName evidence="2">Alpha/beta hydrolase</fullName>
    </submittedName>
</protein>
<organism evidence="2 3">
    <name type="scientific">Caproiciproducens faecalis</name>
    <dbReference type="NCBI Taxonomy" id="2820301"/>
    <lineage>
        <taxon>Bacteria</taxon>
        <taxon>Bacillati</taxon>
        <taxon>Bacillota</taxon>
        <taxon>Clostridia</taxon>
        <taxon>Eubacteriales</taxon>
        <taxon>Acutalibacteraceae</taxon>
        <taxon>Caproiciproducens</taxon>
    </lineage>
</organism>
<dbReference type="Proteomes" id="UP000719942">
    <property type="component" value="Unassembled WGS sequence"/>
</dbReference>
<evidence type="ECO:0000259" key="1">
    <source>
        <dbReference type="Pfam" id="PF00561"/>
    </source>
</evidence>
<dbReference type="RefSeq" id="WP_219964865.1">
    <property type="nucleotide sequence ID" value="NZ_JAGFNZ010000002.1"/>
</dbReference>
<dbReference type="Pfam" id="PF00561">
    <property type="entry name" value="Abhydrolase_1"/>
    <property type="match status" value="1"/>
</dbReference>
<dbReference type="GO" id="GO:0016787">
    <property type="term" value="F:hydrolase activity"/>
    <property type="evidence" value="ECO:0007669"/>
    <property type="project" value="UniProtKB-KW"/>
</dbReference>
<accession>A0ABS7DMD2</accession>
<keyword evidence="3" id="KW-1185">Reference proteome</keyword>
<dbReference type="InterPro" id="IPR000073">
    <property type="entry name" value="AB_hydrolase_1"/>
</dbReference>
<dbReference type="Gene3D" id="3.40.50.1820">
    <property type="entry name" value="alpha/beta hydrolase"/>
    <property type="match status" value="1"/>
</dbReference>
<gene>
    <name evidence="2" type="ORF">J5W02_06495</name>
</gene>
<sequence length="281" mass="32545">MPKIEISQGVNIHYEEFGTGDRYVICTMIDYPKYSSIRDLCKHGYHVFLLTNRGFGKSDHLDVDMGPALWDIWAKDVITFADLKGIGKFTYAGDSHGAGTGWHICKSYQDRLNAFAAIVPGPYNLDEGFVSYRTRLLRGEKVKPMSVPAEYFHDDAVVERVRQDLEYMQIEQLDHQSPEEKKQDYKRPLLEFENEANTQEFLRSIQIPTLVIGGTEDPISRTDLMVRTVECIPHSKLILYHGFSHNEPWRIFVEEVSYEIAFFLDNVHENDGHYFKKIINE</sequence>
<reference evidence="2 3" key="1">
    <citation type="submission" date="2021-03" db="EMBL/GenBank/DDBJ databases">
        <title>Caproiciproducens sp. nov. isolated from feces of cow.</title>
        <authorList>
            <person name="Choi J.-Y."/>
        </authorList>
    </citation>
    <scope>NUCLEOTIDE SEQUENCE [LARGE SCALE GENOMIC DNA]</scope>
    <source>
        <strain evidence="2 3">AGMB10547</strain>
    </source>
</reference>